<gene>
    <name evidence="1" type="ORF">ANE_LOCUS21886</name>
</gene>
<name>A0A565CD03_9BRAS</name>
<dbReference type="Proteomes" id="UP000489600">
    <property type="component" value="Unassembled WGS sequence"/>
</dbReference>
<dbReference type="AlphaFoldDB" id="A0A565CD03"/>
<reference evidence="1" key="1">
    <citation type="submission" date="2019-07" db="EMBL/GenBank/DDBJ databases">
        <authorList>
            <person name="Dittberner H."/>
        </authorList>
    </citation>
    <scope>NUCLEOTIDE SEQUENCE [LARGE SCALE GENOMIC DNA]</scope>
</reference>
<evidence type="ECO:0000313" key="2">
    <source>
        <dbReference type="Proteomes" id="UP000489600"/>
    </source>
</evidence>
<keyword evidence="2" id="KW-1185">Reference proteome</keyword>
<comment type="caution">
    <text evidence="1">The sequence shown here is derived from an EMBL/GenBank/DDBJ whole genome shotgun (WGS) entry which is preliminary data.</text>
</comment>
<proteinExistence type="predicted"/>
<dbReference type="EMBL" id="CABITT030000007">
    <property type="protein sequence ID" value="VVB11442.1"/>
    <property type="molecule type" value="Genomic_DNA"/>
</dbReference>
<organism evidence="1 2">
    <name type="scientific">Arabis nemorensis</name>
    <dbReference type="NCBI Taxonomy" id="586526"/>
    <lineage>
        <taxon>Eukaryota</taxon>
        <taxon>Viridiplantae</taxon>
        <taxon>Streptophyta</taxon>
        <taxon>Embryophyta</taxon>
        <taxon>Tracheophyta</taxon>
        <taxon>Spermatophyta</taxon>
        <taxon>Magnoliopsida</taxon>
        <taxon>eudicotyledons</taxon>
        <taxon>Gunneridae</taxon>
        <taxon>Pentapetalae</taxon>
        <taxon>rosids</taxon>
        <taxon>malvids</taxon>
        <taxon>Brassicales</taxon>
        <taxon>Brassicaceae</taxon>
        <taxon>Arabideae</taxon>
        <taxon>Arabis</taxon>
    </lineage>
</organism>
<accession>A0A565CD03</accession>
<protein>
    <submittedName>
        <fullName evidence="1">Uncharacterized protein</fullName>
    </submittedName>
</protein>
<sequence length="76" mass="8850">MSLLLSNLELELLADSEDASIVGRQFWVEPTRYGRVWMTKKDLYGKMSAESEQLNYKKVYSSFNKCGRMSYHGNFT</sequence>
<evidence type="ECO:0000313" key="1">
    <source>
        <dbReference type="EMBL" id="VVB11442.1"/>
    </source>
</evidence>